<dbReference type="InterPro" id="IPR013762">
    <property type="entry name" value="Integrase-like_cat_sf"/>
</dbReference>
<evidence type="ECO:0000256" key="1">
    <source>
        <dbReference type="ARBA" id="ARBA00008857"/>
    </source>
</evidence>
<keyword evidence="8" id="KW-1185">Reference proteome</keyword>
<dbReference type="InterPro" id="IPR011010">
    <property type="entry name" value="DNA_brk_join_enz"/>
</dbReference>
<dbReference type="Gene3D" id="1.10.150.130">
    <property type="match status" value="1"/>
</dbReference>
<dbReference type="InterPro" id="IPR044068">
    <property type="entry name" value="CB"/>
</dbReference>
<evidence type="ECO:0000256" key="2">
    <source>
        <dbReference type="ARBA" id="ARBA00023125"/>
    </source>
</evidence>
<dbReference type="Gene3D" id="1.10.443.10">
    <property type="entry name" value="Intergrase catalytic core"/>
    <property type="match status" value="1"/>
</dbReference>
<proteinExistence type="inferred from homology"/>
<organism evidence="7 8">
    <name type="scientific">Deinococcus oregonensis</name>
    <dbReference type="NCBI Taxonomy" id="1805970"/>
    <lineage>
        <taxon>Bacteria</taxon>
        <taxon>Thermotogati</taxon>
        <taxon>Deinococcota</taxon>
        <taxon>Deinococci</taxon>
        <taxon>Deinococcales</taxon>
        <taxon>Deinococcaceae</taxon>
        <taxon>Deinococcus</taxon>
    </lineage>
</organism>
<comment type="similarity">
    <text evidence="1">Belongs to the 'phage' integrase family.</text>
</comment>
<dbReference type="PANTHER" id="PTHR30349">
    <property type="entry name" value="PHAGE INTEGRASE-RELATED"/>
    <property type="match status" value="1"/>
</dbReference>
<reference evidence="7 8" key="1">
    <citation type="submission" date="2024-09" db="EMBL/GenBank/DDBJ databases">
        <authorList>
            <person name="Sun Q."/>
            <person name="Mori K."/>
        </authorList>
    </citation>
    <scope>NUCLEOTIDE SEQUENCE [LARGE SCALE GENOMIC DNA]</scope>
    <source>
        <strain evidence="7 8">JCM 13503</strain>
    </source>
</reference>
<dbReference type="InterPro" id="IPR002104">
    <property type="entry name" value="Integrase_catalytic"/>
</dbReference>
<feature type="domain" description="Core-binding (CB)" evidence="6">
    <location>
        <begin position="85"/>
        <end position="165"/>
    </location>
</feature>
<dbReference type="EMBL" id="JBHLYR010000034">
    <property type="protein sequence ID" value="MFB9992670.1"/>
    <property type="molecule type" value="Genomic_DNA"/>
</dbReference>
<evidence type="ECO:0000259" key="5">
    <source>
        <dbReference type="PROSITE" id="PS51898"/>
    </source>
</evidence>
<dbReference type="Pfam" id="PF00589">
    <property type="entry name" value="Phage_integrase"/>
    <property type="match status" value="1"/>
</dbReference>
<dbReference type="PROSITE" id="PS51900">
    <property type="entry name" value="CB"/>
    <property type="match status" value="1"/>
</dbReference>
<sequence length="429" mass="47464">MTIRRRVGEGTVHPTVLKGRTVSWRGLASYKDPETGRQRRKSVSRPTRAEAQQALAALIRTLPKGSVKKPRSAPVKTLPEPTQPDSLHAFLVRWLGFKKPELRPSTYRKYVIALQPVQESLGMTDLGELRVLDIEDFIIRLHTERGTDTAGRSLGVLRMALRQAVRWDLLAKNPAQEVRKPKAVRREMGCWTPEQARAFLEAAAGHRLSPLFSLAISTGMRRGELLALQWGDVNLAGAEITIRHSLVMDETGNYVIGPPKTEASHRKLLLPADVVQLLRDLWAQEHRGKVPPASTAFVFASASGGYVEPRHLRRVYLRFMAQAGVPVIRFHDLRHTAASLLIRQGVSAKLVADRLGHTDAAFTLRVYTHVFDDQRAEAALPLAQLLASTPVRRPSMPQPTNGMAGLDLQVLHDLYAALGKVLGRGDSGG</sequence>
<name>A0ABV6AYS7_9DEIO</name>
<keyword evidence="2 4" id="KW-0238">DNA-binding</keyword>
<accession>A0ABV6AYS7</accession>
<evidence type="ECO:0000259" key="6">
    <source>
        <dbReference type="PROSITE" id="PS51900"/>
    </source>
</evidence>
<evidence type="ECO:0000256" key="3">
    <source>
        <dbReference type="ARBA" id="ARBA00023172"/>
    </source>
</evidence>
<evidence type="ECO:0000256" key="4">
    <source>
        <dbReference type="PROSITE-ProRule" id="PRU01248"/>
    </source>
</evidence>
<dbReference type="PROSITE" id="PS51898">
    <property type="entry name" value="TYR_RECOMBINASE"/>
    <property type="match status" value="1"/>
</dbReference>
<evidence type="ECO:0000313" key="8">
    <source>
        <dbReference type="Proteomes" id="UP001589733"/>
    </source>
</evidence>
<comment type="caution">
    <text evidence="7">The sequence shown here is derived from an EMBL/GenBank/DDBJ whole genome shotgun (WGS) entry which is preliminary data.</text>
</comment>
<dbReference type="InterPro" id="IPR050090">
    <property type="entry name" value="Tyrosine_recombinase_XerCD"/>
</dbReference>
<gene>
    <name evidence="7" type="ORF">ACFFLM_11895</name>
</gene>
<dbReference type="RefSeq" id="WP_380010024.1">
    <property type="nucleotide sequence ID" value="NZ_JBHLYR010000034.1"/>
</dbReference>
<dbReference type="SUPFAM" id="SSF56349">
    <property type="entry name" value="DNA breaking-rejoining enzymes"/>
    <property type="match status" value="1"/>
</dbReference>
<dbReference type="InterPro" id="IPR010998">
    <property type="entry name" value="Integrase_recombinase_N"/>
</dbReference>
<dbReference type="CDD" id="cd01189">
    <property type="entry name" value="INT_ICEBs1_C_like"/>
    <property type="match status" value="1"/>
</dbReference>
<feature type="domain" description="Tyr recombinase" evidence="5">
    <location>
        <begin position="186"/>
        <end position="380"/>
    </location>
</feature>
<keyword evidence="3" id="KW-0233">DNA recombination</keyword>
<evidence type="ECO:0000313" key="7">
    <source>
        <dbReference type="EMBL" id="MFB9992670.1"/>
    </source>
</evidence>
<protein>
    <submittedName>
        <fullName evidence="7">Tyrosine-type recombinase/integrase</fullName>
    </submittedName>
</protein>
<dbReference type="Proteomes" id="UP001589733">
    <property type="component" value="Unassembled WGS sequence"/>
</dbReference>
<dbReference type="PANTHER" id="PTHR30349:SF64">
    <property type="entry name" value="PROPHAGE INTEGRASE INTD-RELATED"/>
    <property type="match status" value="1"/>
</dbReference>